<evidence type="ECO:0000259" key="3">
    <source>
        <dbReference type="PROSITE" id="PS50994"/>
    </source>
</evidence>
<dbReference type="PANTHER" id="PTHR47331:SF1">
    <property type="entry name" value="GAG-LIKE PROTEIN"/>
    <property type="match status" value="1"/>
</dbReference>
<dbReference type="PROSITE" id="PS50994">
    <property type="entry name" value="INTEGRASE"/>
    <property type="match status" value="1"/>
</dbReference>
<accession>A0ABM5J1Q9</accession>
<reference evidence="4" key="2">
    <citation type="submission" date="2025-05" db="UniProtKB">
        <authorList>
            <consortium name="EnsemblMetazoa"/>
        </authorList>
    </citation>
    <scope>IDENTIFICATION</scope>
</reference>
<keyword evidence="1" id="KW-0479">Metal-binding</keyword>
<organism evidence="4 5">
    <name type="scientific">Drosophila rhopaloa</name>
    <name type="common">Fruit fly</name>
    <dbReference type="NCBI Taxonomy" id="1041015"/>
    <lineage>
        <taxon>Eukaryota</taxon>
        <taxon>Metazoa</taxon>
        <taxon>Ecdysozoa</taxon>
        <taxon>Arthropoda</taxon>
        <taxon>Hexapoda</taxon>
        <taxon>Insecta</taxon>
        <taxon>Pterygota</taxon>
        <taxon>Neoptera</taxon>
        <taxon>Endopterygota</taxon>
        <taxon>Diptera</taxon>
        <taxon>Brachycera</taxon>
        <taxon>Muscomorpha</taxon>
        <taxon>Ephydroidea</taxon>
        <taxon>Drosophilidae</taxon>
        <taxon>Drosophila</taxon>
        <taxon>Sophophora</taxon>
    </lineage>
</organism>
<dbReference type="InterPro" id="IPR041588">
    <property type="entry name" value="Integrase_H2C2"/>
</dbReference>
<dbReference type="Gene3D" id="3.30.420.10">
    <property type="entry name" value="Ribonuclease H-like superfamily/Ribonuclease H"/>
    <property type="match status" value="1"/>
</dbReference>
<dbReference type="InterPro" id="IPR021109">
    <property type="entry name" value="Peptidase_aspartic_dom_sf"/>
</dbReference>
<dbReference type="Gene3D" id="2.40.70.10">
    <property type="entry name" value="Acid Proteases"/>
    <property type="match status" value="1"/>
</dbReference>
<reference evidence="5" key="1">
    <citation type="journal article" date="2021" name="Elife">
        <title>Highly contiguous assemblies of 101 drosophilid genomes.</title>
        <authorList>
            <person name="Kim B.Y."/>
            <person name="Wang J.R."/>
            <person name="Miller D.E."/>
            <person name="Barmina O."/>
            <person name="Delaney E."/>
            <person name="Thompson A."/>
            <person name="Comeault A.A."/>
            <person name="Peede D."/>
            <person name="D'Agostino E.R."/>
            <person name="Pelaez J."/>
            <person name="Aguilar J.M."/>
            <person name="Haji D."/>
            <person name="Matsunaga T."/>
            <person name="Armstrong E.E."/>
            <person name="Zych M."/>
            <person name="Ogawa Y."/>
            <person name="Stamenkovic-Radak M."/>
            <person name="Jelic M."/>
            <person name="Veselinovic M.S."/>
            <person name="Tanaskovic M."/>
            <person name="Eric P."/>
            <person name="Gao J.J."/>
            <person name="Katoh T.K."/>
            <person name="Toda M.J."/>
            <person name="Watabe H."/>
            <person name="Watada M."/>
            <person name="Davis J.S."/>
            <person name="Moyle L.C."/>
            <person name="Manoli G."/>
            <person name="Bertolini E."/>
            <person name="Kostal V."/>
            <person name="Hawley R.S."/>
            <person name="Takahashi A."/>
            <person name="Jones C.D."/>
            <person name="Price D.K."/>
            <person name="Whiteman N."/>
            <person name="Kopp A."/>
            <person name="Matute D.R."/>
            <person name="Petrov D.A."/>
        </authorList>
    </citation>
    <scope>NUCLEOTIDE SEQUENCE [LARGE SCALE GENOMIC DNA]</scope>
</reference>
<dbReference type="InterPro" id="IPR036397">
    <property type="entry name" value="RNaseH_sf"/>
</dbReference>
<evidence type="ECO:0000256" key="1">
    <source>
        <dbReference type="PROSITE-ProRule" id="PRU00047"/>
    </source>
</evidence>
<dbReference type="SUPFAM" id="SSF53098">
    <property type="entry name" value="Ribonuclease H-like"/>
    <property type="match status" value="1"/>
</dbReference>
<keyword evidence="5" id="KW-1185">Reference proteome</keyword>
<feature type="domain" description="CCHC-type" evidence="2">
    <location>
        <begin position="338"/>
        <end position="351"/>
    </location>
</feature>
<dbReference type="RefSeq" id="XP_044312760.1">
    <property type="nucleotide sequence ID" value="XM_044456825.1"/>
</dbReference>
<dbReference type="InterPro" id="IPR040676">
    <property type="entry name" value="DUF5641"/>
</dbReference>
<sequence>MTAETKVRFLKCKAESVYNSLKRMDISLAKDAICLFGSAELTVRLELLEHTQASFRLAHNALEELDYSEIGSELSDNFEMLMVSVKSRLRRQLDNCQLRMPTSSTMHLDPNLDQSTVMVDRGHRTRLPEVKLPTFSSGYTEYSDFLSMFISVIDKDPYLADIEKLQHLRSCLAGAALESAHINEILGLKRLESASAVALRDFSDKIIGHMRALQALGDLKQISGCMVVYMIVQKLDAATQANWEESLSTDMIPSEEDLLSYLEGRCQKLESVQHALASNMAHDHSAPRPARRTLLGAQVSQSSCVFCDTPGHGIYSCSSFAGLSPSLRQREIKRLSLCFNCLKKGHHTRTCNSGHCRTCGGKHHTLLHLRPDDSPPSQPSASLAAQGFHSDVVLLATAIVLVKNRAGSPVPCRVLLDSGSQLHLITSRFAQELQLRKSRSAATVTGLGDTAVSSEGSTVSISLQSRSSEYSVALTALVVPTITDSQPSYIIDIADWNMPSNIQLADPAFNCPQRVDLLLGAGLFYDLLCVGQIKLVHGLPLLQKTRLGWIVTGGGDRLRGNTSLLASQGLENGATLHNVRLEDLVRRFWEVENLDSGVIMASKEELECEDHFIKNFHRLPSGAYSVRLPLKHHAKALGDSYTQAHRRFLNLERKLQRNPHLKRQYVAFIKEYLELNHMSRVSPEAVGLCKYFLPHHCVLKEDSTTTKLRVVFDGSALASSGSSLNDVLMAGPVIQPRLFNILIKFRTYQVALTGDICKMYRCVRVSEPDNYLQCILWRDEPDKELEVYKLDTVTYGTKPASFLSVRAMHQLAIDERDSFPAGSVALQQDFYVDDFISGGSSVAEAIEKMRQTTEILARGDFKLRKWCTSHHEVLKDVSDDDKEKYLKFDDGSDITKTLGLAWDPATDELLFSLSSLDPGSKACRRSVLATVARFYDPLGLLGPVITKAKVFLQQLCKDKLDWDESLPLDRNTCWIEMCISFQSVQRISFPRFLLLSETDVEIHGFCDASEEAYGACIYVLSRGTSPASSHLLCSKSRVAPLKTISVPKLELCGALLLAKLMNEVMKMDMFNGPFHCWCDSSVALSWIGNEPFKFNVFVANRVASIQELTTNMEWHHIPTTLNPADILSRGSTPDLLALSEIWFHGPPFLLGGRKDWPTRLHYGDPSLELRKQVLMVKSPHVDVTLRSMQRVFAYIYKFSHRLWHRGLEISDVQRGTYMLWRGVQLAHLWEDIKELRSNSIVKKSSSIASLLPFIDACGLLRVGGRLENSTLAYEARHPIIVPRRHPLTLALIMHFHKMNLHAGPRALLASIRLQYWPIGGLRTVSNVLKGCVECFRARPKFLEPIMANLPKERLECVRAFAVSGVDYCGPFLYKSEVRTRSPIKCYVCVFICFTSKAVHLELVKDLTTASFLSALKRFISTRGKPSQIWSDNATNFVGAKNELADLKRLLLSDSHMQSVHQACLAEGIDWQFIPPRSPHFGGLWEAAVKTAKHHFYRSVGRQTLSFDELRTLVCQIASIINSRPLLSISENPDDLDVLTPAHLLFGGPSTTIIEPDLTKLNYNRLDGWQRVTYLQQLFWSRWQKEYLTLLQQRTKWRSPERMLKVNDVVLIKDENLPPMRWPLARVTALIPGRDGVCRVADLKTSTCDIRRAVNKLCLLPTNDEVERQASNGGTSHKVHSNGLEVEAVRESRGTRRKDLDVEDIEDVEDFEDTPRTLCSAAIANRN</sequence>
<evidence type="ECO:0008006" key="6">
    <source>
        <dbReference type="Google" id="ProtNLM"/>
    </source>
</evidence>
<dbReference type="InterPro" id="IPR005312">
    <property type="entry name" value="DUF1759"/>
</dbReference>
<keyword evidence="1" id="KW-0862">Zinc</keyword>
<dbReference type="GeneID" id="123037199"/>
<evidence type="ECO:0000259" key="2">
    <source>
        <dbReference type="PROSITE" id="PS50158"/>
    </source>
</evidence>
<dbReference type="SUPFAM" id="SSF56672">
    <property type="entry name" value="DNA/RNA polymerases"/>
    <property type="match status" value="1"/>
</dbReference>
<dbReference type="InterPro" id="IPR008042">
    <property type="entry name" value="Retrotrans_Pao"/>
</dbReference>
<dbReference type="InterPro" id="IPR001584">
    <property type="entry name" value="Integrase_cat-core"/>
</dbReference>
<protein>
    <recommendedName>
        <fullName evidence="6">Endonuclease</fullName>
    </recommendedName>
</protein>
<dbReference type="PANTHER" id="PTHR47331">
    <property type="entry name" value="PHD-TYPE DOMAIN-CONTAINING PROTEIN"/>
    <property type="match status" value="1"/>
</dbReference>
<feature type="domain" description="Integrase catalytic" evidence="3">
    <location>
        <begin position="1346"/>
        <end position="1548"/>
    </location>
</feature>
<evidence type="ECO:0000313" key="4">
    <source>
        <dbReference type="EnsemblMetazoa" id="XP_044312760.1"/>
    </source>
</evidence>
<dbReference type="InterPro" id="IPR012337">
    <property type="entry name" value="RNaseH-like_sf"/>
</dbReference>
<evidence type="ECO:0000313" key="5">
    <source>
        <dbReference type="Proteomes" id="UP001652680"/>
    </source>
</evidence>
<dbReference type="Pfam" id="PF17921">
    <property type="entry name" value="Integrase_H2C2"/>
    <property type="match status" value="1"/>
</dbReference>
<dbReference type="InterPro" id="IPR001878">
    <property type="entry name" value="Znf_CCHC"/>
</dbReference>
<dbReference type="PROSITE" id="PS50158">
    <property type="entry name" value="ZF_CCHC"/>
    <property type="match status" value="1"/>
</dbReference>
<name>A0ABM5J1Q9_DRORH</name>
<keyword evidence="1" id="KW-0863">Zinc-finger</keyword>
<dbReference type="Pfam" id="PF18701">
    <property type="entry name" value="DUF5641"/>
    <property type="match status" value="1"/>
</dbReference>
<proteinExistence type="predicted"/>
<dbReference type="InterPro" id="IPR043502">
    <property type="entry name" value="DNA/RNA_pol_sf"/>
</dbReference>
<dbReference type="Proteomes" id="UP001652680">
    <property type="component" value="Unassembled WGS sequence"/>
</dbReference>
<dbReference type="CDD" id="cd00303">
    <property type="entry name" value="retropepsin_like"/>
    <property type="match status" value="1"/>
</dbReference>
<dbReference type="Pfam" id="PF03564">
    <property type="entry name" value="DUF1759"/>
    <property type="match status" value="1"/>
</dbReference>
<dbReference type="EnsemblMetazoa" id="XM_044456825.1">
    <property type="protein sequence ID" value="XP_044312760.1"/>
    <property type="gene ID" value="LOC123037199"/>
</dbReference>
<dbReference type="Pfam" id="PF05380">
    <property type="entry name" value="Peptidase_A17"/>
    <property type="match status" value="1"/>
</dbReference>